<dbReference type="AlphaFoldDB" id="A0A9P6WMN5"/>
<dbReference type="Pfam" id="PF10392">
    <property type="entry name" value="COG5_N"/>
    <property type="match status" value="1"/>
</dbReference>
<evidence type="ECO:0000313" key="2">
    <source>
        <dbReference type="EMBL" id="KAG0689940.1"/>
    </source>
</evidence>
<dbReference type="EMBL" id="PUHW01000053">
    <property type="protein sequence ID" value="KAG0689940.1"/>
    <property type="molecule type" value="Genomic_DNA"/>
</dbReference>
<evidence type="ECO:0000259" key="1">
    <source>
        <dbReference type="Pfam" id="PF10392"/>
    </source>
</evidence>
<dbReference type="OrthoDB" id="18786at2759"/>
<dbReference type="Proteomes" id="UP000697127">
    <property type="component" value="Unassembled WGS sequence"/>
</dbReference>
<protein>
    <recommendedName>
        <fullName evidence="1">Conserved oligomeric Golgi complex subunit 5 N-terminal domain-containing protein</fullName>
    </recommendedName>
</protein>
<organism evidence="2 3">
    <name type="scientific">Pichia californica</name>
    <dbReference type="NCBI Taxonomy" id="460514"/>
    <lineage>
        <taxon>Eukaryota</taxon>
        <taxon>Fungi</taxon>
        <taxon>Dikarya</taxon>
        <taxon>Ascomycota</taxon>
        <taxon>Saccharomycotina</taxon>
        <taxon>Pichiomycetes</taxon>
        <taxon>Pichiales</taxon>
        <taxon>Pichiaceae</taxon>
        <taxon>Pichia</taxon>
    </lineage>
</organism>
<dbReference type="InterPro" id="IPR019465">
    <property type="entry name" value="Cog5"/>
</dbReference>
<dbReference type="GO" id="GO:0017119">
    <property type="term" value="C:Golgi transport complex"/>
    <property type="evidence" value="ECO:0007669"/>
    <property type="project" value="InterPro"/>
</dbReference>
<dbReference type="GO" id="GO:0006891">
    <property type="term" value="P:intra-Golgi vesicle-mediated transport"/>
    <property type="evidence" value="ECO:0007669"/>
    <property type="project" value="InterPro"/>
</dbReference>
<evidence type="ECO:0000313" key="3">
    <source>
        <dbReference type="Proteomes" id="UP000697127"/>
    </source>
</evidence>
<dbReference type="PANTHER" id="PTHR13228:SF3">
    <property type="entry name" value="CONSERVED OLIGOMERIC GOLGI COMPLEX SUBUNIT 5"/>
    <property type="match status" value="1"/>
</dbReference>
<name>A0A9P6WMN5_9ASCO</name>
<accession>A0A9P6WMN5</accession>
<sequence>MQDLSEYEQYLSKDFNAGEIANKLLIETNNIQDSEIELETSIKKLQFDIKDINFKIDNNVKNNSKNLIEEFNKIENFNNEIKIIKPSINQLNNSFKRLDNEIIKPYNECIELQFALKKVHQTNKLLRFLTFAIYLINKIEEIDKSENNLSIKPFKNLFNLTILLNEYLNYMKISNSNLKLIKLIKDYNQFSEILIKRCQNLIQIHSKNLLKFPIQEYVTNLNNISNNENNEKSLLNLLSSEILIDNKNFIPLIELIYNASSKHSINLILRNLNNTKYLPGYIKSLEKPAKLISQLEKALKLIKWVDNSDNNIEDNENGITVWNYLILHPNLSSIFYNNDLSNISLLDKYWREIALGVDSGVREVVNKGGPIVRNLKNIKIEIEKSIEFSISSSYGDSFKSDKLEYIMVINSITNFEKRK</sequence>
<dbReference type="PANTHER" id="PTHR13228">
    <property type="entry name" value="CONSERVED OLIGOMERIC GOLGI COMPLEX COMPONENT 5"/>
    <property type="match status" value="1"/>
</dbReference>
<dbReference type="InterPro" id="IPR049176">
    <property type="entry name" value="COG5_N"/>
</dbReference>
<feature type="domain" description="Conserved oligomeric Golgi complex subunit 5 N-terminal" evidence="1">
    <location>
        <begin position="8"/>
        <end position="139"/>
    </location>
</feature>
<reference evidence="2" key="1">
    <citation type="submission" date="2020-11" db="EMBL/GenBank/DDBJ databases">
        <title>Kefir isolates.</title>
        <authorList>
            <person name="Marcisauskas S."/>
            <person name="Kim Y."/>
            <person name="Blasche S."/>
        </authorList>
    </citation>
    <scope>NUCLEOTIDE SEQUENCE</scope>
    <source>
        <strain evidence="2">Olga-1</strain>
    </source>
</reference>
<gene>
    <name evidence="2" type="ORF">C6P40_004180</name>
</gene>
<proteinExistence type="predicted"/>
<comment type="caution">
    <text evidence="2">The sequence shown here is derived from an EMBL/GenBank/DDBJ whole genome shotgun (WGS) entry which is preliminary data.</text>
</comment>
<keyword evidence="3" id="KW-1185">Reference proteome</keyword>